<sequence>MYLSTHHICFYIYLFGFETEFYAIGMRKKVGYLKKRLQYIYDEAEKLAYYGINERQVHYGEWSWTKLYLLTWVGVDPISY</sequence>
<protein>
    <submittedName>
        <fullName evidence="2">Uncharacterized protein</fullName>
    </submittedName>
</protein>
<gene>
    <name evidence="2" type="ORF">HannXRQ_Chr10g0306051</name>
    <name evidence="1" type="ORF">HanXRQr2_Chr10g0452911</name>
</gene>
<dbReference type="AlphaFoldDB" id="A0A251TMI5"/>
<organism evidence="2 3">
    <name type="scientific">Helianthus annuus</name>
    <name type="common">Common sunflower</name>
    <dbReference type="NCBI Taxonomy" id="4232"/>
    <lineage>
        <taxon>Eukaryota</taxon>
        <taxon>Viridiplantae</taxon>
        <taxon>Streptophyta</taxon>
        <taxon>Embryophyta</taxon>
        <taxon>Tracheophyta</taxon>
        <taxon>Spermatophyta</taxon>
        <taxon>Magnoliopsida</taxon>
        <taxon>eudicotyledons</taxon>
        <taxon>Gunneridae</taxon>
        <taxon>Pentapetalae</taxon>
        <taxon>asterids</taxon>
        <taxon>campanulids</taxon>
        <taxon>Asterales</taxon>
        <taxon>Asteraceae</taxon>
        <taxon>Asteroideae</taxon>
        <taxon>Heliantheae alliance</taxon>
        <taxon>Heliantheae</taxon>
        <taxon>Helianthus</taxon>
    </lineage>
</organism>
<evidence type="ECO:0000313" key="1">
    <source>
        <dbReference type="EMBL" id="KAF5787450.1"/>
    </source>
</evidence>
<reference evidence="1 3" key="1">
    <citation type="journal article" date="2017" name="Nature">
        <title>The sunflower genome provides insights into oil metabolism, flowering and Asterid evolution.</title>
        <authorList>
            <person name="Badouin H."/>
            <person name="Gouzy J."/>
            <person name="Grassa C.J."/>
            <person name="Murat F."/>
            <person name="Staton S.E."/>
            <person name="Cottret L."/>
            <person name="Lelandais-Briere C."/>
            <person name="Owens G.L."/>
            <person name="Carrere S."/>
            <person name="Mayjonade B."/>
            <person name="Legrand L."/>
            <person name="Gill N."/>
            <person name="Kane N.C."/>
            <person name="Bowers J.E."/>
            <person name="Hubner S."/>
            <person name="Bellec A."/>
            <person name="Berard A."/>
            <person name="Berges H."/>
            <person name="Blanchet N."/>
            <person name="Boniface M.C."/>
            <person name="Brunel D."/>
            <person name="Catrice O."/>
            <person name="Chaidir N."/>
            <person name="Claudel C."/>
            <person name="Donnadieu C."/>
            <person name="Faraut T."/>
            <person name="Fievet G."/>
            <person name="Helmstetter N."/>
            <person name="King M."/>
            <person name="Knapp S.J."/>
            <person name="Lai Z."/>
            <person name="Le Paslier M.C."/>
            <person name="Lippi Y."/>
            <person name="Lorenzon L."/>
            <person name="Mandel J.R."/>
            <person name="Marage G."/>
            <person name="Marchand G."/>
            <person name="Marquand E."/>
            <person name="Bret-Mestries E."/>
            <person name="Morien E."/>
            <person name="Nambeesan S."/>
            <person name="Nguyen T."/>
            <person name="Pegot-Espagnet P."/>
            <person name="Pouilly N."/>
            <person name="Raftis F."/>
            <person name="Sallet E."/>
            <person name="Schiex T."/>
            <person name="Thomas J."/>
            <person name="Vandecasteele C."/>
            <person name="Vares D."/>
            <person name="Vear F."/>
            <person name="Vautrin S."/>
            <person name="Crespi M."/>
            <person name="Mangin B."/>
            <person name="Burke J.M."/>
            <person name="Salse J."/>
            <person name="Munos S."/>
            <person name="Vincourt P."/>
            <person name="Rieseberg L.H."/>
            <person name="Langlade N.B."/>
        </authorList>
    </citation>
    <scope>NUCLEOTIDE SEQUENCE [LARGE SCALE GENOMIC DNA]</scope>
    <source>
        <strain evidence="3">cv. SF193</strain>
        <tissue evidence="1">Leaves</tissue>
    </source>
</reference>
<accession>A0A251TMI5</accession>
<keyword evidence="3" id="KW-1185">Reference proteome</keyword>
<name>A0A251TMI5_HELAN</name>
<reference evidence="2" key="2">
    <citation type="submission" date="2017-02" db="EMBL/GenBank/DDBJ databases">
        <title>Sunflower complete genome.</title>
        <authorList>
            <person name="Langlade N."/>
            <person name="Munos S."/>
        </authorList>
    </citation>
    <scope>NUCLEOTIDE SEQUENCE [LARGE SCALE GENOMIC DNA]</scope>
    <source>
        <tissue evidence="2">Leaves</tissue>
    </source>
</reference>
<evidence type="ECO:0000313" key="2">
    <source>
        <dbReference type="EMBL" id="OTG12104.1"/>
    </source>
</evidence>
<dbReference type="InParanoid" id="A0A251TMI5"/>
<evidence type="ECO:0000313" key="3">
    <source>
        <dbReference type="Proteomes" id="UP000215914"/>
    </source>
</evidence>
<dbReference type="Proteomes" id="UP000215914">
    <property type="component" value="Chromosome 10"/>
</dbReference>
<dbReference type="EMBL" id="MNCJ02000325">
    <property type="protein sequence ID" value="KAF5787450.1"/>
    <property type="molecule type" value="Genomic_DNA"/>
</dbReference>
<reference evidence="1" key="3">
    <citation type="submission" date="2020-06" db="EMBL/GenBank/DDBJ databases">
        <title>Helianthus annuus Genome sequencing and assembly Release 2.</title>
        <authorList>
            <person name="Gouzy J."/>
            <person name="Langlade N."/>
            <person name="Munos S."/>
        </authorList>
    </citation>
    <scope>NUCLEOTIDE SEQUENCE</scope>
    <source>
        <tissue evidence="1">Leaves</tissue>
    </source>
</reference>
<proteinExistence type="predicted"/>
<dbReference type="Gramene" id="mRNA:HanXRQr2_Chr10g0452911">
    <property type="protein sequence ID" value="mRNA:HanXRQr2_Chr10g0452911"/>
    <property type="gene ID" value="HanXRQr2_Chr10g0452911"/>
</dbReference>
<dbReference type="EMBL" id="CM007899">
    <property type="protein sequence ID" value="OTG12104.1"/>
    <property type="molecule type" value="Genomic_DNA"/>
</dbReference>